<keyword evidence="13 15" id="KW-0368">Histidine biosynthesis</keyword>
<keyword evidence="7 15" id="KW-0963">Cytoplasm</keyword>
<keyword evidence="11 15" id="KW-0547">Nucleotide-binding</keyword>
<dbReference type="HOGENOM" id="CLU_038115_2_0_7"/>
<dbReference type="SUPFAM" id="SSF53850">
    <property type="entry name" value="Periplasmic binding protein-like II"/>
    <property type="match status" value="1"/>
</dbReference>
<dbReference type="EMBL" id="CP000698">
    <property type="protein sequence ID" value="ABQ28202.1"/>
    <property type="molecule type" value="Genomic_DNA"/>
</dbReference>
<comment type="domain">
    <text evidence="15">Lacks the C-terminal regulatory region which is replaced by HisZ.</text>
</comment>
<dbReference type="GO" id="GO:0005737">
    <property type="term" value="C:cytoplasm"/>
    <property type="evidence" value="ECO:0007669"/>
    <property type="project" value="UniProtKB-SubCell"/>
</dbReference>
<dbReference type="PANTHER" id="PTHR21403:SF8">
    <property type="entry name" value="ATP PHOSPHORIBOSYLTRANSFERASE"/>
    <property type="match status" value="1"/>
</dbReference>
<evidence type="ECO:0000256" key="4">
    <source>
        <dbReference type="ARBA" id="ARBA00009489"/>
    </source>
</evidence>
<dbReference type="Gene3D" id="3.40.190.10">
    <property type="entry name" value="Periplasmic binding protein-like II"/>
    <property type="match status" value="2"/>
</dbReference>
<dbReference type="InterPro" id="IPR013820">
    <property type="entry name" value="ATP_PRibTrfase_cat"/>
</dbReference>
<dbReference type="Proteomes" id="UP000006695">
    <property type="component" value="Chromosome"/>
</dbReference>
<comment type="subunit">
    <text evidence="5 15">Heteromultimer composed of HisG and HisZ subunits.</text>
</comment>
<dbReference type="NCBIfam" id="TIGR00070">
    <property type="entry name" value="hisG"/>
    <property type="match status" value="1"/>
</dbReference>
<evidence type="ECO:0000256" key="3">
    <source>
        <dbReference type="ARBA" id="ARBA00004667"/>
    </source>
</evidence>
<comment type="similarity">
    <text evidence="4 15">Belongs to the ATP phosphoribosyltransferase family. Short subfamily.</text>
</comment>
<evidence type="ECO:0000313" key="17">
    <source>
        <dbReference type="EMBL" id="ABQ28202.1"/>
    </source>
</evidence>
<dbReference type="EC" id="2.4.2.17" evidence="6 15"/>
<evidence type="ECO:0000256" key="11">
    <source>
        <dbReference type="ARBA" id="ARBA00022741"/>
    </source>
</evidence>
<comment type="subcellular location">
    <subcellularLocation>
        <location evidence="2 15">Cytoplasm</location>
    </subcellularLocation>
</comment>
<dbReference type="InterPro" id="IPR018198">
    <property type="entry name" value="ATP_PRibTrfase_CS"/>
</dbReference>
<dbReference type="GO" id="GO:0005524">
    <property type="term" value="F:ATP binding"/>
    <property type="evidence" value="ECO:0007669"/>
    <property type="project" value="UniProtKB-KW"/>
</dbReference>
<keyword evidence="9 15" id="KW-0328">Glycosyltransferase</keyword>
<evidence type="ECO:0000313" key="18">
    <source>
        <dbReference type="Proteomes" id="UP000006695"/>
    </source>
</evidence>
<organism evidence="17 18">
    <name type="scientific">Geotalea uraniireducens (strain Rf4)</name>
    <name type="common">Geobacter uraniireducens</name>
    <dbReference type="NCBI Taxonomy" id="351605"/>
    <lineage>
        <taxon>Bacteria</taxon>
        <taxon>Pseudomonadati</taxon>
        <taxon>Thermodesulfobacteriota</taxon>
        <taxon>Desulfuromonadia</taxon>
        <taxon>Geobacterales</taxon>
        <taxon>Geobacteraceae</taxon>
        <taxon>Geotalea</taxon>
    </lineage>
</organism>
<evidence type="ECO:0000256" key="1">
    <source>
        <dbReference type="ARBA" id="ARBA00000915"/>
    </source>
</evidence>
<proteinExistence type="inferred from homology"/>
<evidence type="ECO:0000256" key="7">
    <source>
        <dbReference type="ARBA" id="ARBA00022490"/>
    </source>
</evidence>
<dbReference type="STRING" id="351605.Gura_4058"/>
<dbReference type="InterPro" id="IPR024893">
    <property type="entry name" value="ATP_PRibTrfase_HisG_short"/>
</dbReference>
<evidence type="ECO:0000256" key="12">
    <source>
        <dbReference type="ARBA" id="ARBA00022840"/>
    </source>
</evidence>
<dbReference type="UniPathway" id="UPA00031">
    <property type="reaction ID" value="UER00006"/>
</dbReference>
<dbReference type="AlphaFoldDB" id="A5G8T4"/>
<comment type="function">
    <text evidence="14 15">Catalyzes the condensation of ATP and 5-phosphoribose 1-diphosphate to form N'-(5'-phosphoribosyl)-ATP (PR-ATP). Has a crucial role in the pathway because the rate of histidine biosynthesis seems to be controlled primarily by regulation of HisG enzymatic activity.</text>
</comment>
<evidence type="ECO:0000256" key="14">
    <source>
        <dbReference type="ARBA" id="ARBA00024861"/>
    </source>
</evidence>
<dbReference type="GO" id="GO:0003879">
    <property type="term" value="F:ATP phosphoribosyltransferase activity"/>
    <property type="evidence" value="ECO:0007669"/>
    <property type="project" value="UniProtKB-UniRule"/>
</dbReference>
<keyword evidence="8 15" id="KW-0028">Amino-acid biosynthesis</keyword>
<name>A5G8T4_GEOUR</name>
<evidence type="ECO:0000256" key="5">
    <source>
        <dbReference type="ARBA" id="ARBA00011496"/>
    </source>
</evidence>
<dbReference type="InterPro" id="IPR001348">
    <property type="entry name" value="ATP_PRibTrfase_HisG"/>
</dbReference>
<dbReference type="PANTHER" id="PTHR21403">
    <property type="entry name" value="ATP PHOSPHORIBOSYLTRANSFERASE ATP-PRTASE"/>
    <property type="match status" value="1"/>
</dbReference>
<comment type="catalytic activity">
    <reaction evidence="1 15">
        <text>1-(5-phospho-beta-D-ribosyl)-ATP + diphosphate = 5-phospho-alpha-D-ribose 1-diphosphate + ATP</text>
        <dbReference type="Rhea" id="RHEA:18473"/>
        <dbReference type="ChEBI" id="CHEBI:30616"/>
        <dbReference type="ChEBI" id="CHEBI:33019"/>
        <dbReference type="ChEBI" id="CHEBI:58017"/>
        <dbReference type="ChEBI" id="CHEBI:73183"/>
        <dbReference type="EC" id="2.4.2.17"/>
    </reaction>
</comment>
<dbReference type="FunFam" id="3.40.190.10:FF:000011">
    <property type="entry name" value="ATP phosphoribosyltransferase"/>
    <property type="match status" value="1"/>
</dbReference>
<keyword evidence="12 15" id="KW-0067">ATP-binding</keyword>
<sequence>MRPCRQINRYRANAVRPYIEALMTDYITIAIPKGRILQDSVALFKKIGIDCEELLSDTRKLIFENPVQRMRYMIVRATDVPTYVEYGCADLGIVGKDTLLEQEKDVYEPLDLKFGYCRMMVAEPAELSRDDDPAGWTNIRIATKYPNFTEKYFTSKGVQVEIIKLYGSIELAPLVGLSERIVDLVSTGETLKQNGLVEVETIAEITTRLIVNRASLKTKHQRITEIIEGLEKHV</sequence>
<dbReference type="CDD" id="cd13595">
    <property type="entry name" value="PBP2_HisGs"/>
    <property type="match status" value="1"/>
</dbReference>
<evidence type="ECO:0000256" key="15">
    <source>
        <dbReference type="HAMAP-Rule" id="MF_01018"/>
    </source>
</evidence>
<evidence type="ECO:0000259" key="16">
    <source>
        <dbReference type="Pfam" id="PF01634"/>
    </source>
</evidence>
<keyword evidence="10 15" id="KW-0808">Transferase</keyword>
<evidence type="ECO:0000256" key="2">
    <source>
        <dbReference type="ARBA" id="ARBA00004496"/>
    </source>
</evidence>
<dbReference type="GO" id="GO:0000105">
    <property type="term" value="P:L-histidine biosynthetic process"/>
    <property type="evidence" value="ECO:0007669"/>
    <property type="project" value="UniProtKB-UniRule"/>
</dbReference>
<gene>
    <name evidence="15" type="primary">hisG</name>
    <name evidence="17" type="ordered locus">Gura_4058</name>
</gene>
<evidence type="ECO:0000256" key="9">
    <source>
        <dbReference type="ARBA" id="ARBA00022676"/>
    </source>
</evidence>
<keyword evidence="18" id="KW-1185">Reference proteome</keyword>
<protein>
    <recommendedName>
        <fullName evidence="6 15">ATP phosphoribosyltransferase</fullName>
        <shortName evidence="15">ATP-PRT</shortName>
        <shortName evidence="15">ATP-PRTase</shortName>
        <ecNumber evidence="6 15">2.4.2.17</ecNumber>
    </recommendedName>
</protein>
<evidence type="ECO:0000256" key="13">
    <source>
        <dbReference type="ARBA" id="ARBA00023102"/>
    </source>
</evidence>
<dbReference type="PROSITE" id="PS01316">
    <property type="entry name" value="ATP_P_PHORIBOSYLTR"/>
    <property type="match status" value="1"/>
</dbReference>
<evidence type="ECO:0000256" key="6">
    <source>
        <dbReference type="ARBA" id="ARBA00011946"/>
    </source>
</evidence>
<reference evidence="17 18" key="1">
    <citation type="submission" date="2007-05" db="EMBL/GenBank/DDBJ databases">
        <title>Complete sequence of Geobacter uraniireducens Rf4.</title>
        <authorList>
            <consortium name="US DOE Joint Genome Institute"/>
            <person name="Copeland A."/>
            <person name="Lucas S."/>
            <person name="Lapidus A."/>
            <person name="Barry K."/>
            <person name="Detter J.C."/>
            <person name="Glavina del Rio T."/>
            <person name="Hammon N."/>
            <person name="Israni S."/>
            <person name="Dalin E."/>
            <person name="Tice H."/>
            <person name="Pitluck S."/>
            <person name="Chertkov O."/>
            <person name="Brettin T."/>
            <person name="Bruce D."/>
            <person name="Han C."/>
            <person name="Schmutz J."/>
            <person name="Larimer F."/>
            <person name="Land M."/>
            <person name="Hauser L."/>
            <person name="Kyrpides N."/>
            <person name="Mikhailova N."/>
            <person name="Shelobolina E."/>
            <person name="Aklujkar M."/>
            <person name="Lovley D."/>
            <person name="Richardson P."/>
        </authorList>
    </citation>
    <scope>NUCLEOTIDE SEQUENCE [LARGE SCALE GENOMIC DNA]</scope>
    <source>
        <strain evidence="17 18">Rf4</strain>
    </source>
</reference>
<evidence type="ECO:0000256" key="8">
    <source>
        <dbReference type="ARBA" id="ARBA00022605"/>
    </source>
</evidence>
<evidence type="ECO:0000256" key="10">
    <source>
        <dbReference type="ARBA" id="ARBA00022679"/>
    </source>
</evidence>
<feature type="domain" description="ATP phosphoribosyltransferase catalytic" evidence="16">
    <location>
        <begin position="76"/>
        <end position="231"/>
    </location>
</feature>
<accession>A5G8T4</accession>
<dbReference type="Pfam" id="PF01634">
    <property type="entry name" value="HisG"/>
    <property type="match status" value="1"/>
</dbReference>
<dbReference type="HAMAP" id="MF_01018">
    <property type="entry name" value="HisG_Short"/>
    <property type="match status" value="1"/>
</dbReference>
<comment type="pathway">
    <text evidence="3 15">Amino-acid biosynthesis; L-histidine biosynthesis; L-histidine from 5-phospho-alpha-D-ribose 1-diphosphate: step 1/9.</text>
</comment>
<dbReference type="KEGG" id="gur:Gura_4058"/>